<feature type="binding site" evidence="8">
    <location>
        <begin position="191"/>
        <end position="195"/>
    </location>
    <ligand>
        <name>GTP</name>
        <dbReference type="ChEBI" id="CHEBI:37565"/>
    </ligand>
</feature>
<dbReference type="GO" id="GO:0005525">
    <property type="term" value="F:GTP binding"/>
    <property type="evidence" value="ECO:0007669"/>
    <property type="project" value="UniProtKB-UniRule"/>
</dbReference>
<dbReference type="Gene3D" id="3.40.50.300">
    <property type="entry name" value="P-loop containing nucleotide triphosphate hydrolases"/>
    <property type="match status" value="1"/>
</dbReference>
<dbReference type="InterPro" id="IPR014100">
    <property type="entry name" value="GTP-bd_Obg/CgtA"/>
</dbReference>
<dbReference type="Pfam" id="PF01018">
    <property type="entry name" value="GTP1_OBG"/>
    <property type="match status" value="1"/>
</dbReference>
<dbReference type="SUPFAM" id="SSF52540">
    <property type="entry name" value="P-loop containing nucleoside triphosphate hydrolases"/>
    <property type="match status" value="1"/>
</dbReference>
<gene>
    <name evidence="8" type="primary">obg</name>
    <name evidence="12" type="ORF">A2527_04550</name>
</gene>
<feature type="domain" description="OBG-type G" evidence="10">
    <location>
        <begin position="160"/>
        <end position="331"/>
    </location>
</feature>
<dbReference type="PANTHER" id="PTHR11702">
    <property type="entry name" value="DEVELOPMENTALLY REGULATED GTP-BINDING PROTEIN-RELATED"/>
    <property type="match status" value="1"/>
</dbReference>
<reference evidence="12 13" key="1">
    <citation type="journal article" date="2016" name="Nat. Commun.">
        <title>Thousands of microbial genomes shed light on interconnected biogeochemical processes in an aquifer system.</title>
        <authorList>
            <person name="Anantharaman K."/>
            <person name="Brown C.T."/>
            <person name="Hug L.A."/>
            <person name="Sharon I."/>
            <person name="Castelle C.J."/>
            <person name="Probst A.J."/>
            <person name="Thomas B.C."/>
            <person name="Singh A."/>
            <person name="Wilkins M.J."/>
            <person name="Karaoz U."/>
            <person name="Brodie E.L."/>
            <person name="Williams K.H."/>
            <person name="Hubbard S.S."/>
            <person name="Banfield J.F."/>
        </authorList>
    </citation>
    <scope>NUCLEOTIDE SEQUENCE [LARGE SCALE GENOMIC DNA]</scope>
</reference>
<dbReference type="EMBL" id="MFNE01000018">
    <property type="protein sequence ID" value="OGG96175.1"/>
    <property type="molecule type" value="Genomic_DNA"/>
</dbReference>
<dbReference type="SUPFAM" id="SSF82051">
    <property type="entry name" value="Obg GTP-binding protein N-terminal domain"/>
    <property type="match status" value="1"/>
</dbReference>
<organism evidence="12 13">
    <name type="scientific">Candidatus Lambdaproteobacteria bacterium RIFOXYD2_FULL_50_16</name>
    <dbReference type="NCBI Taxonomy" id="1817772"/>
    <lineage>
        <taxon>Bacteria</taxon>
        <taxon>Pseudomonadati</taxon>
        <taxon>Pseudomonadota</taxon>
        <taxon>Candidatus Lambdaproteobacteria</taxon>
    </lineage>
</organism>
<comment type="subcellular location">
    <subcellularLocation>
        <location evidence="8">Cytoplasm</location>
    </subcellularLocation>
</comment>
<dbReference type="GO" id="GO:0000287">
    <property type="term" value="F:magnesium ion binding"/>
    <property type="evidence" value="ECO:0007669"/>
    <property type="project" value="InterPro"/>
</dbReference>
<feature type="compositionally biased region" description="Basic and acidic residues" evidence="9">
    <location>
        <begin position="368"/>
        <end position="381"/>
    </location>
</feature>
<dbReference type="FunFam" id="2.70.210.12:FF:000001">
    <property type="entry name" value="GTPase Obg"/>
    <property type="match status" value="1"/>
</dbReference>
<evidence type="ECO:0000256" key="4">
    <source>
        <dbReference type="ARBA" id="ARBA00022741"/>
    </source>
</evidence>
<dbReference type="PROSITE" id="PS00905">
    <property type="entry name" value="GTP1_OBG"/>
    <property type="match status" value="1"/>
</dbReference>
<evidence type="ECO:0000259" key="10">
    <source>
        <dbReference type="PROSITE" id="PS51710"/>
    </source>
</evidence>
<dbReference type="HAMAP" id="MF_01454">
    <property type="entry name" value="GTPase_Obg"/>
    <property type="match status" value="1"/>
</dbReference>
<evidence type="ECO:0000256" key="3">
    <source>
        <dbReference type="ARBA" id="ARBA00022723"/>
    </source>
</evidence>
<dbReference type="PIRSF" id="PIRSF002401">
    <property type="entry name" value="GTP_bd_Obg/CgtA"/>
    <property type="match status" value="1"/>
</dbReference>
<comment type="cofactor">
    <cofactor evidence="8">
        <name>Mg(2+)</name>
        <dbReference type="ChEBI" id="CHEBI:18420"/>
    </cofactor>
</comment>
<keyword evidence="4 8" id="KW-0547">Nucleotide-binding</keyword>
<dbReference type="Pfam" id="PF01926">
    <property type="entry name" value="MMR_HSR1"/>
    <property type="match status" value="1"/>
</dbReference>
<feature type="binding site" evidence="8">
    <location>
        <begin position="312"/>
        <end position="314"/>
    </location>
    <ligand>
        <name>GTP</name>
        <dbReference type="ChEBI" id="CHEBI:37565"/>
    </ligand>
</feature>
<dbReference type="InterPro" id="IPR036726">
    <property type="entry name" value="GTP1_OBG_dom_sf"/>
</dbReference>
<accession>A0A1F6GDI6</accession>
<feature type="binding site" evidence="8">
    <location>
        <begin position="166"/>
        <end position="173"/>
    </location>
    <ligand>
        <name>GTP</name>
        <dbReference type="ChEBI" id="CHEBI:37565"/>
    </ligand>
</feature>
<dbReference type="Proteomes" id="UP000178449">
    <property type="component" value="Unassembled WGS sequence"/>
</dbReference>
<evidence type="ECO:0000313" key="13">
    <source>
        <dbReference type="Proteomes" id="UP000178449"/>
    </source>
</evidence>
<feature type="domain" description="Obg" evidence="11">
    <location>
        <begin position="2"/>
        <end position="159"/>
    </location>
</feature>
<comment type="similarity">
    <text evidence="1 8">Belongs to the TRAFAC class OBG-HflX-like GTPase superfamily. OBG GTPase family.</text>
</comment>
<dbReference type="NCBIfam" id="TIGR02729">
    <property type="entry name" value="Obg_CgtA"/>
    <property type="match status" value="1"/>
</dbReference>
<feature type="binding site" evidence="8">
    <location>
        <position position="193"/>
    </location>
    <ligand>
        <name>Mg(2+)</name>
        <dbReference type="ChEBI" id="CHEBI:18420"/>
    </ligand>
</feature>
<dbReference type="InterPro" id="IPR006073">
    <property type="entry name" value="GTP-bd"/>
</dbReference>
<evidence type="ECO:0000256" key="6">
    <source>
        <dbReference type="ARBA" id="ARBA00022842"/>
    </source>
</evidence>
<evidence type="ECO:0000256" key="1">
    <source>
        <dbReference type="ARBA" id="ARBA00007699"/>
    </source>
</evidence>
<keyword evidence="2 8" id="KW-0963">Cytoplasm</keyword>
<evidence type="ECO:0000256" key="9">
    <source>
        <dbReference type="SAM" id="MobiDB-lite"/>
    </source>
</evidence>
<dbReference type="GO" id="GO:0005737">
    <property type="term" value="C:cytoplasm"/>
    <property type="evidence" value="ECO:0007669"/>
    <property type="project" value="UniProtKB-SubCell"/>
</dbReference>
<dbReference type="PRINTS" id="PR00326">
    <property type="entry name" value="GTP1OBG"/>
</dbReference>
<keyword evidence="6 8" id="KW-0460">Magnesium</keyword>
<dbReference type="GO" id="GO:0043022">
    <property type="term" value="F:ribosome binding"/>
    <property type="evidence" value="ECO:0007669"/>
    <property type="project" value="UniProtKB-ARBA"/>
</dbReference>
<dbReference type="InterPro" id="IPR027417">
    <property type="entry name" value="P-loop_NTPase"/>
</dbReference>
<feature type="binding site" evidence="8">
    <location>
        <position position="173"/>
    </location>
    <ligand>
        <name>Mg(2+)</name>
        <dbReference type="ChEBI" id="CHEBI:18420"/>
    </ligand>
</feature>
<feature type="binding site" evidence="8">
    <location>
        <begin position="213"/>
        <end position="216"/>
    </location>
    <ligand>
        <name>GTP</name>
        <dbReference type="ChEBI" id="CHEBI:37565"/>
    </ligand>
</feature>
<evidence type="ECO:0000256" key="5">
    <source>
        <dbReference type="ARBA" id="ARBA00022801"/>
    </source>
</evidence>
<comment type="function">
    <text evidence="8">An essential GTPase which binds GTP, GDP and possibly (p)ppGpp with moderate affinity, with high nucleotide exchange rates and a fairly low GTP hydrolysis rate. Plays a role in control of the cell cycle, stress response, ribosome biogenesis and in those bacteria that undergo differentiation, in morphogenesis control.</text>
</comment>
<comment type="caution">
    <text evidence="12">The sequence shown here is derived from an EMBL/GenBank/DDBJ whole genome shotgun (WGS) entry which is preliminary data.</text>
</comment>
<evidence type="ECO:0000256" key="8">
    <source>
        <dbReference type="HAMAP-Rule" id="MF_01454"/>
    </source>
</evidence>
<dbReference type="GO" id="GO:0003924">
    <property type="term" value="F:GTPase activity"/>
    <property type="evidence" value="ECO:0007669"/>
    <property type="project" value="UniProtKB-UniRule"/>
</dbReference>
<proteinExistence type="inferred from homology"/>
<sequence length="381" mass="40950">MVQFVDSARIIAASGKGGAGCASFRREKFIEFGGPDGGDGGRGGHVYIQGDHRMTSLQDLRLNPQQKAGTGGGGMGKERSGKSGADLVIKLPLGTLITSSLTGELVAEVLDEEPQILLKGGRGGQGNVHYKTATNRAPRKCQPGEAGEEMEIDLELRVMADVGLVGFPNAGKSTLISSVSAARPKIADYPFTTLVPNLGAVQMADYKNFVIADIPGIIEGAHEGLGLGDRFLKHIRRTQGLALLLDGTAFAAKPPMETYQCLLEELRLFSEDLTQKKRVIVLTKADSLDPELDLDELKAQFKALGEDFFVISAVSKEGLESLLWRLWEMVEAGRLAQFAADQKERQTPKQKIGPKGGEPSGQSPSLEEGQKQLIEEPKDEP</sequence>
<dbReference type="STRING" id="1817772.A2527_04550"/>
<evidence type="ECO:0000313" key="12">
    <source>
        <dbReference type="EMBL" id="OGG96175.1"/>
    </source>
</evidence>
<keyword evidence="7 8" id="KW-0342">GTP-binding</keyword>
<comment type="subunit">
    <text evidence="8">Monomer.</text>
</comment>
<evidence type="ECO:0000259" key="11">
    <source>
        <dbReference type="PROSITE" id="PS51883"/>
    </source>
</evidence>
<dbReference type="PROSITE" id="PS51710">
    <property type="entry name" value="G_OBG"/>
    <property type="match status" value="1"/>
</dbReference>
<keyword evidence="3 8" id="KW-0479">Metal-binding</keyword>
<protein>
    <recommendedName>
        <fullName evidence="8">GTPase Obg</fullName>
        <ecNumber evidence="8">3.6.5.-</ecNumber>
    </recommendedName>
    <alternativeName>
        <fullName evidence="8">GTP-binding protein Obg</fullName>
    </alternativeName>
</protein>
<keyword evidence="5 8" id="KW-0378">Hydrolase</keyword>
<dbReference type="AlphaFoldDB" id="A0A1F6GDI6"/>
<dbReference type="InterPro" id="IPR031167">
    <property type="entry name" value="G_OBG"/>
</dbReference>
<feature type="binding site" evidence="8">
    <location>
        <begin position="283"/>
        <end position="286"/>
    </location>
    <ligand>
        <name>GTP</name>
        <dbReference type="ChEBI" id="CHEBI:37565"/>
    </ligand>
</feature>
<dbReference type="NCBIfam" id="NF008956">
    <property type="entry name" value="PRK12299.1"/>
    <property type="match status" value="1"/>
</dbReference>
<dbReference type="PROSITE" id="PS51883">
    <property type="entry name" value="OBG"/>
    <property type="match status" value="1"/>
</dbReference>
<dbReference type="InterPro" id="IPR006169">
    <property type="entry name" value="GTP1_OBG_dom"/>
</dbReference>
<feature type="region of interest" description="Disordered" evidence="9">
    <location>
        <begin position="340"/>
        <end position="381"/>
    </location>
</feature>
<name>A0A1F6GDI6_9PROT</name>
<dbReference type="PANTHER" id="PTHR11702:SF31">
    <property type="entry name" value="MITOCHONDRIAL RIBOSOME-ASSOCIATED GTPASE 2"/>
    <property type="match status" value="1"/>
</dbReference>
<dbReference type="NCBIfam" id="NF008955">
    <property type="entry name" value="PRK12297.1"/>
    <property type="match status" value="1"/>
</dbReference>
<dbReference type="Gene3D" id="2.70.210.12">
    <property type="entry name" value="GTP1/OBG domain"/>
    <property type="match status" value="1"/>
</dbReference>
<dbReference type="GO" id="GO:0042254">
    <property type="term" value="P:ribosome biogenesis"/>
    <property type="evidence" value="ECO:0007669"/>
    <property type="project" value="UniProtKB-UniRule"/>
</dbReference>
<dbReference type="InterPro" id="IPR045086">
    <property type="entry name" value="OBG_GTPase"/>
</dbReference>
<dbReference type="CDD" id="cd01898">
    <property type="entry name" value="Obg"/>
    <property type="match status" value="1"/>
</dbReference>
<evidence type="ECO:0000256" key="2">
    <source>
        <dbReference type="ARBA" id="ARBA00022490"/>
    </source>
</evidence>
<evidence type="ECO:0000256" key="7">
    <source>
        <dbReference type="ARBA" id="ARBA00023134"/>
    </source>
</evidence>
<dbReference type="EC" id="3.6.5.-" evidence="8"/>
<dbReference type="InterPro" id="IPR006074">
    <property type="entry name" value="GTP1-OBG_CS"/>
</dbReference>